<gene>
    <name evidence="1" type="ORF">SAMN04487884_14217</name>
</gene>
<dbReference type="OrthoDB" id="394960at2"/>
<dbReference type="Proteomes" id="UP000182584">
    <property type="component" value="Unassembled WGS sequence"/>
</dbReference>
<dbReference type="RefSeq" id="WP_074758886.1">
    <property type="nucleotide sequence ID" value="NZ_FOGJ01000042.1"/>
</dbReference>
<evidence type="ECO:0000313" key="1">
    <source>
        <dbReference type="EMBL" id="SES40801.1"/>
    </source>
</evidence>
<reference evidence="1 2" key="1">
    <citation type="submission" date="2016-10" db="EMBL/GenBank/DDBJ databases">
        <authorList>
            <person name="de Groot N.N."/>
        </authorList>
    </citation>
    <scope>NUCLEOTIDE SEQUENCE [LARGE SCALE GENOMIC DNA]</scope>
    <source>
        <strain evidence="1 2">AR40</strain>
    </source>
</reference>
<organism evidence="1 2">
    <name type="scientific">Butyrivibrio fibrisolvens</name>
    <dbReference type="NCBI Taxonomy" id="831"/>
    <lineage>
        <taxon>Bacteria</taxon>
        <taxon>Bacillati</taxon>
        <taxon>Bacillota</taxon>
        <taxon>Clostridia</taxon>
        <taxon>Lachnospirales</taxon>
        <taxon>Lachnospiraceae</taxon>
        <taxon>Butyrivibrio</taxon>
    </lineage>
</organism>
<dbReference type="EMBL" id="FOGJ01000042">
    <property type="protein sequence ID" value="SES40801.1"/>
    <property type="molecule type" value="Genomic_DNA"/>
</dbReference>
<accession>A0A1H9X440</accession>
<sequence>MDNILVPALSQTKKVLIGLGEEWFYDYKNISNDIDYKNLLEKACIDHEWLVPFIQYHYMKNHDDSRTRAFTKLADLIKDKDYFIVSTIYDFSNKDNLFDSSRMVFPCGNIEYLQQKQSRDGELISVEESEDFAQLMQQIDKALKNNGELSEIKRVIYGNDELIFNQKRREWSKAQYNESAYLAQWNNYQRWLSGTLSEDLLILELGVGLEYPTVIRFPFEKIAYINNKAYMIRVHEKLYQLTEQISKKAVSVQGNSMDYIKQV</sequence>
<evidence type="ECO:0000313" key="2">
    <source>
        <dbReference type="Proteomes" id="UP000182584"/>
    </source>
</evidence>
<name>A0A1H9X440_BUTFI</name>
<dbReference type="AlphaFoldDB" id="A0A1H9X440"/>
<dbReference type="eggNOG" id="COG0846">
    <property type="taxonomic scope" value="Bacteria"/>
</dbReference>
<protein>
    <submittedName>
        <fullName evidence="1">Uncharacterized protein</fullName>
    </submittedName>
</protein>
<proteinExistence type="predicted"/>